<proteinExistence type="predicted"/>
<feature type="non-terminal residue" evidence="1">
    <location>
        <position position="67"/>
    </location>
</feature>
<reference evidence="1" key="1">
    <citation type="submission" date="2014-05" db="EMBL/GenBank/DDBJ databases">
        <title>The transcriptome of the halophilic microalga Tetraselmis sp. GSL018 isolated from the Great Salt Lake, Utah.</title>
        <authorList>
            <person name="Jinkerson R.E."/>
            <person name="D'Adamo S."/>
            <person name="Posewitz M.C."/>
        </authorList>
    </citation>
    <scope>NUCLEOTIDE SEQUENCE</scope>
    <source>
        <strain evidence="1">GSL018</strain>
    </source>
</reference>
<accession>A0A061QN06</accession>
<evidence type="ECO:0000313" key="1">
    <source>
        <dbReference type="EMBL" id="JAC62027.1"/>
    </source>
</evidence>
<gene>
    <name evidence="1" type="ORF">TSPGSL018_24513</name>
</gene>
<name>A0A061QN06_9CHLO</name>
<protein>
    <submittedName>
        <fullName evidence="1">Uncharacterized protein</fullName>
    </submittedName>
</protein>
<organism evidence="1">
    <name type="scientific">Tetraselmis sp. GSL018</name>
    <dbReference type="NCBI Taxonomy" id="582737"/>
    <lineage>
        <taxon>Eukaryota</taxon>
        <taxon>Viridiplantae</taxon>
        <taxon>Chlorophyta</taxon>
        <taxon>core chlorophytes</taxon>
        <taxon>Chlorodendrophyceae</taxon>
        <taxon>Chlorodendrales</taxon>
        <taxon>Chlorodendraceae</taxon>
        <taxon>Tetraselmis</taxon>
    </lineage>
</organism>
<dbReference type="EMBL" id="GBEZ01025020">
    <property type="protein sequence ID" value="JAC62027.1"/>
    <property type="molecule type" value="Transcribed_RNA"/>
</dbReference>
<sequence length="67" mass="7100">YSIVWDMIRRGDRLPAISPRPQFLLDCALPSRNSLGVETGGGLCFCSSPSIAKPSVAADAACDLDCD</sequence>
<dbReference type="AlphaFoldDB" id="A0A061QN06"/>
<feature type="non-terminal residue" evidence="1">
    <location>
        <position position="1"/>
    </location>
</feature>